<dbReference type="CDD" id="cd06583">
    <property type="entry name" value="PGRP"/>
    <property type="match status" value="1"/>
</dbReference>
<evidence type="ECO:0000313" key="3">
    <source>
        <dbReference type="Proteomes" id="UP000230055"/>
    </source>
</evidence>
<reference evidence="3" key="1">
    <citation type="submission" date="2017-09" db="EMBL/GenBank/DDBJ databases">
        <title>Depth-based differentiation of microbial function through sediment-hosted aquifers and enrichment of novel symbionts in the deep terrestrial subsurface.</title>
        <authorList>
            <person name="Probst A.J."/>
            <person name="Ladd B."/>
            <person name="Jarett J.K."/>
            <person name="Geller-Mcgrath D.E."/>
            <person name="Sieber C.M.K."/>
            <person name="Emerson J.B."/>
            <person name="Anantharaman K."/>
            <person name="Thomas B.C."/>
            <person name="Malmstrom R."/>
            <person name="Stieglmeier M."/>
            <person name="Klingl A."/>
            <person name="Woyke T."/>
            <person name="Ryan C.M."/>
            <person name="Banfield J.F."/>
        </authorList>
    </citation>
    <scope>NUCLEOTIDE SEQUENCE [LARGE SCALE GENOMIC DNA]</scope>
</reference>
<proteinExistence type="predicted"/>
<sequence>MKIINKCLIKEEFEEYIKKKRISRKIDKVVLHHTWDTIEQWQKGEVSCNYYKKMYEEKGWESGPHLFVAPEGIWLFTDINIQGTHSNEGNRGSIGIEMVGRYDDRLPSGKVWENTKAVLKVLLTKLNLKLKDIRFHREYNPHKSCPGKAVTKKWLRAQLKNCLI</sequence>
<dbReference type="GO" id="GO:0008745">
    <property type="term" value="F:N-acetylmuramoyl-L-alanine amidase activity"/>
    <property type="evidence" value="ECO:0007669"/>
    <property type="project" value="InterPro"/>
</dbReference>
<dbReference type="GO" id="GO:0009253">
    <property type="term" value="P:peptidoglycan catabolic process"/>
    <property type="evidence" value="ECO:0007669"/>
    <property type="project" value="InterPro"/>
</dbReference>
<gene>
    <name evidence="2" type="ORF">COY72_00245</name>
</gene>
<comment type="caution">
    <text evidence="2">The sequence shown here is derived from an EMBL/GenBank/DDBJ whole genome shotgun (WGS) entry which is preliminary data.</text>
</comment>
<accession>A0A2M7R8C6</accession>
<name>A0A2M7R8C6_9BACT</name>
<dbReference type="AlphaFoldDB" id="A0A2M7R8C6"/>
<organism evidence="2 3">
    <name type="scientific">Candidatus Nealsonbacteria bacterium CG_4_10_14_0_8_um_filter_35_10</name>
    <dbReference type="NCBI Taxonomy" id="1974683"/>
    <lineage>
        <taxon>Bacteria</taxon>
        <taxon>Candidatus Nealsoniibacteriota</taxon>
    </lineage>
</organism>
<dbReference type="Proteomes" id="UP000230055">
    <property type="component" value="Unassembled WGS sequence"/>
</dbReference>
<evidence type="ECO:0000259" key="1">
    <source>
        <dbReference type="Pfam" id="PF01510"/>
    </source>
</evidence>
<dbReference type="EMBL" id="PFLX01000007">
    <property type="protein sequence ID" value="PIY91041.1"/>
    <property type="molecule type" value="Genomic_DNA"/>
</dbReference>
<dbReference type="Pfam" id="PF01510">
    <property type="entry name" value="Amidase_2"/>
    <property type="match status" value="1"/>
</dbReference>
<dbReference type="InterPro" id="IPR002502">
    <property type="entry name" value="Amidase_domain"/>
</dbReference>
<dbReference type="SUPFAM" id="SSF55846">
    <property type="entry name" value="N-acetylmuramoyl-L-alanine amidase-like"/>
    <property type="match status" value="1"/>
</dbReference>
<dbReference type="Gene3D" id="3.40.80.10">
    <property type="entry name" value="Peptidoglycan recognition protein-like"/>
    <property type="match status" value="1"/>
</dbReference>
<evidence type="ECO:0000313" key="2">
    <source>
        <dbReference type="EMBL" id="PIY91041.1"/>
    </source>
</evidence>
<feature type="domain" description="N-acetylmuramoyl-L-alanine amidase" evidence="1">
    <location>
        <begin position="24"/>
        <end position="148"/>
    </location>
</feature>
<dbReference type="InterPro" id="IPR036505">
    <property type="entry name" value="Amidase/PGRP_sf"/>
</dbReference>
<protein>
    <recommendedName>
        <fullName evidence="1">N-acetylmuramoyl-L-alanine amidase domain-containing protein</fullName>
    </recommendedName>
</protein>